<sequence>MAASHSWSSRPNALALHGRPPIPQQPLPTTFYLPGQRAAYPVQRPHVHIGPAVPGDALSTQVGAEVESKFGFIFRKLGLMVQANKTMLRINGRWNFAPEYEVFFEQRRVIAAALREYPEAPEDLLRQHAENIDNALGAGQFTDSLLVVARGARSMSQDAARAVQTCWPPVPSGSVLLEIDFVIGPTQQVDEDAADLNIPVPVMTLTGQQIPEGQKWSTIASNCQNGAFVEVASQSWEKHGKLRSHSLQWLHEARQQFFPQGHTMYFYDGSMQHFGAVGGLHCYWFQKSCLLQVKELLLEEQLRKVNAEKSALMAHSSAGTTSTSSVVWVRQLIRQDQTVTEKLRPKEEDPEGELEPAFQVESPQDHPTLKNVDHLKTAIKQKNSVSLEKIDARNIDIYSQEAGGAWQRIERTSEALRQDTSERDCYGFLPRRAT</sequence>
<evidence type="ECO:0000313" key="2">
    <source>
        <dbReference type="EMBL" id="CAE7507839.1"/>
    </source>
</evidence>
<name>A0A812SXE5_9DINO</name>
<feature type="compositionally biased region" description="Polar residues" evidence="1">
    <location>
        <begin position="1"/>
        <end position="11"/>
    </location>
</feature>
<gene>
    <name evidence="2" type="ORF">SNAT2548_LOCUS28440</name>
</gene>
<reference evidence="2" key="1">
    <citation type="submission" date="2021-02" db="EMBL/GenBank/DDBJ databases">
        <authorList>
            <person name="Dougan E. K."/>
            <person name="Rhodes N."/>
            <person name="Thang M."/>
            <person name="Chan C."/>
        </authorList>
    </citation>
    <scope>NUCLEOTIDE SEQUENCE</scope>
</reference>
<evidence type="ECO:0000256" key="1">
    <source>
        <dbReference type="SAM" id="MobiDB-lite"/>
    </source>
</evidence>
<keyword evidence="3" id="KW-1185">Reference proteome</keyword>
<dbReference type="AlphaFoldDB" id="A0A812SXE5"/>
<organism evidence="2 3">
    <name type="scientific">Symbiodinium natans</name>
    <dbReference type="NCBI Taxonomy" id="878477"/>
    <lineage>
        <taxon>Eukaryota</taxon>
        <taxon>Sar</taxon>
        <taxon>Alveolata</taxon>
        <taxon>Dinophyceae</taxon>
        <taxon>Suessiales</taxon>
        <taxon>Symbiodiniaceae</taxon>
        <taxon>Symbiodinium</taxon>
    </lineage>
</organism>
<dbReference type="EMBL" id="CAJNDS010002516">
    <property type="protein sequence ID" value="CAE7507839.1"/>
    <property type="molecule type" value="Genomic_DNA"/>
</dbReference>
<feature type="region of interest" description="Disordered" evidence="1">
    <location>
        <begin position="1"/>
        <end position="20"/>
    </location>
</feature>
<feature type="region of interest" description="Disordered" evidence="1">
    <location>
        <begin position="340"/>
        <end position="367"/>
    </location>
</feature>
<protein>
    <submittedName>
        <fullName evidence="2">Uncharacterized protein</fullName>
    </submittedName>
</protein>
<dbReference type="OrthoDB" id="413517at2759"/>
<dbReference type="Proteomes" id="UP000604046">
    <property type="component" value="Unassembled WGS sequence"/>
</dbReference>
<evidence type="ECO:0000313" key="3">
    <source>
        <dbReference type="Proteomes" id="UP000604046"/>
    </source>
</evidence>
<accession>A0A812SXE5</accession>
<proteinExistence type="predicted"/>
<comment type="caution">
    <text evidence="2">The sequence shown here is derived from an EMBL/GenBank/DDBJ whole genome shotgun (WGS) entry which is preliminary data.</text>
</comment>